<dbReference type="PANTHER" id="PTHR33112">
    <property type="entry name" value="DOMAIN PROTEIN, PUTATIVE-RELATED"/>
    <property type="match status" value="1"/>
</dbReference>
<dbReference type="InterPro" id="IPR010730">
    <property type="entry name" value="HET"/>
</dbReference>
<gene>
    <name evidence="2" type="ORF">K491DRAFT_691841</name>
</gene>
<dbReference type="PANTHER" id="PTHR33112:SF16">
    <property type="entry name" value="HETEROKARYON INCOMPATIBILITY DOMAIN-CONTAINING PROTEIN"/>
    <property type="match status" value="1"/>
</dbReference>
<name>A0A6A6T9Z6_9PLEO</name>
<protein>
    <submittedName>
        <fullName evidence="2">HET-domain-containing protein</fullName>
    </submittedName>
</protein>
<feature type="domain" description="Heterokaryon incompatibility" evidence="1">
    <location>
        <begin position="291"/>
        <end position="444"/>
    </location>
</feature>
<proteinExistence type="predicted"/>
<accession>A0A6A6T9Z6</accession>
<evidence type="ECO:0000313" key="3">
    <source>
        <dbReference type="Proteomes" id="UP000799324"/>
    </source>
</evidence>
<evidence type="ECO:0000313" key="2">
    <source>
        <dbReference type="EMBL" id="KAF2656626.1"/>
    </source>
</evidence>
<sequence length="811" mass="92348">MYEYDYGLLCQYRGRGLLAALDAAHKIDLPDAKKTKNFNYVISHDQVRKKLYPNTQPLSDLNSDTTLCKHCRRLFDGTGDPAKGMRLSEEKGKSKGQLLDSYFHWDPFWLQISAESGCPLCLLVWKKLNKTLKTREMEGWEFVGGRCQIIEYWQVEGEKKTVPLIFHFAGIPPCLGEGVTEQVVIDFETVTINLESIERVIAPDGHTSVPRISSDDIVPKNRLPGESGSTWSTGAISQLESWLQCCCETHACQSAEEGDRFLPERLLHVGTKEIQKIHLVRGDQLAKDTKYATLSHCWGDPSLARPYLLLQGNLDAMFQEVSATDLPKAFNEAILVLRQLNIEYIWIDSLCIVQDSKTDWQRNAALMWATYSHSFLNISATASSDSRSGLFRDRHPATILDTIVEVPETHEYIDEGHHRFYDETTFREEVDNAPVNRRSWVVQERVLSPRIVHFCEGQLYWECQSLQASERMPAGFPERMARTKQRSVYKGACKTKVDKKVFLHAWGSLVDLYTNCNLTYGSDKLPAVSALARNMQGTTSWKGEYLAGLWKDQLIDQLLWSTNHGARRTAEYRAPSWSWASMDGPISANFNCNTAHRTFPYHIDYSRNLAKVLDAWVETDTESFMSVSSGRLRLRAPVWCISLSPNDLRHKRHKFYVKVSPKSLEDKAALYLDEETDYESLSIETLFFVPILYWPDVNPRTSLEDGAVQRITGLVLTVKKTLDAGSLRVTSQGEPMTTVLTRLGIAEMEEDTSVQLLGELGNQELSEDARLSCLTKSSERLKVEDFSHPGWFLRDLPFIPRDYATYELDIE</sequence>
<dbReference type="Proteomes" id="UP000799324">
    <property type="component" value="Unassembled WGS sequence"/>
</dbReference>
<dbReference type="Pfam" id="PF06985">
    <property type="entry name" value="HET"/>
    <property type="match status" value="1"/>
</dbReference>
<evidence type="ECO:0000259" key="1">
    <source>
        <dbReference type="Pfam" id="PF06985"/>
    </source>
</evidence>
<dbReference type="AlphaFoldDB" id="A0A6A6T9Z6"/>
<keyword evidence="3" id="KW-1185">Reference proteome</keyword>
<organism evidence="2 3">
    <name type="scientific">Lophiostoma macrostomum CBS 122681</name>
    <dbReference type="NCBI Taxonomy" id="1314788"/>
    <lineage>
        <taxon>Eukaryota</taxon>
        <taxon>Fungi</taxon>
        <taxon>Dikarya</taxon>
        <taxon>Ascomycota</taxon>
        <taxon>Pezizomycotina</taxon>
        <taxon>Dothideomycetes</taxon>
        <taxon>Pleosporomycetidae</taxon>
        <taxon>Pleosporales</taxon>
        <taxon>Lophiostomataceae</taxon>
        <taxon>Lophiostoma</taxon>
    </lineage>
</organism>
<reference evidence="2" key="1">
    <citation type="journal article" date="2020" name="Stud. Mycol.">
        <title>101 Dothideomycetes genomes: a test case for predicting lifestyles and emergence of pathogens.</title>
        <authorList>
            <person name="Haridas S."/>
            <person name="Albert R."/>
            <person name="Binder M."/>
            <person name="Bloem J."/>
            <person name="Labutti K."/>
            <person name="Salamov A."/>
            <person name="Andreopoulos B."/>
            <person name="Baker S."/>
            <person name="Barry K."/>
            <person name="Bills G."/>
            <person name="Bluhm B."/>
            <person name="Cannon C."/>
            <person name="Castanera R."/>
            <person name="Culley D."/>
            <person name="Daum C."/>
            <person name="Ezra D."/>
            <person name="Gonzalez J."/>
            <person name="Henrissat B."/>
            <person name="Kuo A."/>
            <person name="Liang C."/>
            <person name="Lipzen A."/>
            <person name="Lutzoni F."/>
            <person name="Magnuson J."/>
            <person name="Mondo S."/>
            <person name="Nolan M."/>
            <person name="Ohm R."/>
            <person name="Pangilinan J."/>
            <person name="Park H.-J."/>
            <person name="Ramirez L."/>
            <person name="Alfaro M."/>
            <person name="Sun H."/>
            <person name="Tritt A."/>
            <person name="Yoshinaga Y."/>
            <person name="Zwiers L.-H."/>
            <person name="Turgeon B."/>
            <person name="Goodwin S."/>
            <person name="Spatafora J."/>
            <person name="Crous P."/>
            <person name="Grigoriev I."/>
        </authorList>
    </citation>
    <scope>NUCLEOTIDE SEQUENCE</scope>
    <source>
        <strain evidence="2">CBS 122681</strain>
    </source>
</reference>
<dbReference type="EMBL" id="MU004334">
    <property type="protein sequence ID" value="KAF2656626.1"/>
    <property type="molecule type" value="Genomic_DNA"/>
</dbReference>
<dbReference type="OrthoDB" id="3486565at2759"/>